<evidence type="ECO:0000256" key="2">
    <source>
        <dbReference type="ARBA" id="ARBA00022917"/>
    </source>
</evidence>
<gene>
    <name evidence="3 4" type="primary">def</name>
    <name evidence="4" type="ORF">VB739_15390</name>
</gene>
<evidence type="ECO:0000256" key="1">
    <source>
        <dbReference type="ARBA" id="ARBA00010759"/>
    </source>
</evidence>
<evidence type="ECO:0000313" key="4">
    <source>
        <dbReference type="EMBL" id="MEA5443942.1"/>
    </source>
</evidence>
<feature type="binding site" evidence="3">
    <location>
        <position position="167"/>
    </location>
    <ligand>
        <name>Fe cation</name>
        <dbReference type="ChEBI" id="CHEBI:24875"/>
    </ligand>
</feature>
<protein>
    <recommendedName>
        <fullName evidence="3">Peptide deformylase</fullName>
        <shortName evidence="3">PDF</shortName>
        <ecNumber evidence="3">3.5.1.88</ecNumber>
    </recommendedName>
    <alternativeName>
        <fullName evidence="3">Polypeptide deformylase</fullName>
    </alternativeName>
</protein>
<accession>A0ABU5SZY5</accession>
<name>A0ABU5SZY5_9CYAN</name>
<dbReference type="EMBL" id="JAYGHY010000080">
    <property type="protein sequence ID" value="MEA5443942.1"/>
    <property type="molecule type" value="Genomic_DNA"/>
</dbReference>
<dbReference type="HAMAP" id="MF_00163">
    <property type="entry name" value="Pep_deformylase"/>
    <property type="match status" value="1"/>
</dbReference>
<keyword evidence="3" id="KW-0479">Metal-binding</keyword>
<dbReference type="SUPFAM" id="SSF56420">
    <property type="entry name" value="Peptide deformylase"/>
    <property type="match status" value="1"/>
</dbReference>
<dbReference type="PIRSF" id="PIRSF004749">
    <property type="entry name" value="Pep_def"/>
    <property type="match status" value="1"/>
</dbReference>
<feature type="binding site" evidence="3">
    <location>
        <position position="121"/>
    </location>
    <ligand>
        <name>Fe cation</name>
        <dbReference type="ChEBI" id="CHEBI:24875"/>
    </ligand>
</feature>
<feature type="active site" evidence="3">
    <location>
        <position position="164"/>
    </location>
</feature>
<sequence>MARSFAQMARSAEQGGNSVLVPKVPVERPPLEIHTLGSKELRAPARRISKVDASIRDLARDMLRSMYTAKGIGLAAPQVGVHRQLLVIDLDLEEAATPPLVLINPEITAAGASFNTYEEGCLSIPGVYLDVVRPSVVEVTYRDETGRPRRLKADGLLARCIQHEMDHLNGVLFVDRVTDELSLNDGLQQHGFHRSDVQSIR</sequence>
<comment type="similarity">
    <text evidence="1 3">Belongs to the polypeptide deformylase family.</text>
</comment>
<comment type="cofactor">
    <cofactor evidence="3">
        <name>Fe(2+)</name>
        <dbReference type="ChEBI" id="CHEBI:29033"/>
    </cofactor>
    <text evidence="3">Binds 1 Fe(2+) ion.</text>
</comment>
<dbReference type="Gene3D" id="3.90.45.10">
    <property type="entry name" value="Peptide deformylase"/>
    <property type="match status" value="1"/>
</dbReference>
<dbReference type="GO" id="GO:0042586">
    <property type="term" value="F:peptide deformylase activity"/>
    <property type="evidence" value="ECO:0007669"/>
    <property type="project" value="UniProtKB-EC"/>
</dbReference>
<feature type="binding site" evidence="3">
    <location>
        <position position="163"/>
    </location>
    <ligand>
        <name>Fe cation</name>
        <dbReference type="ChEBI" id="CHEBI:24875"/>
    </ligand>
</feature>
<organism evidence="4 5">
    <name type="scientific">Cyanobium gracile UHCC 0281</name>
    <dbReference type="NCBI Taxonomy" id="3110309"/>
    <lineage>
        <taxon>Bacteria</taxon>
        <taxon>Bacillati</taxon>
        <taxon>Cyanobacteriota</taxon>
        <taxon>Cyanophyceae</taxon>
        <taxon>Synechococcales</taxon>
        <taxon>Prochlorococcaceae</taxon>
        <taxon>Cyanobium</taxon>
    </lineage>
</organism>
<dbReference type="Pfam" id="PF01327">
    <property type="entry name" value="Pep_deformylase"/>
    <property type="match status" value="1"/>
</dbReference>
<dbReference type="InterPro" id="IPR023635">
    <property type="entry name" value="Peptide_deformylase"/>
</dbReference>
<evidence type="ECO:0000313" key="5">
    <source>
        <dbReference type="Proteomes" id="UP001302329"/>
    </source>
</evidence>
<keyword evidence="3" id="KW-0408">Iron</keyword>
<evidence type="ECO:0000256" key="3">
    <source>
        <dbReference type="HAMAP-Rule" id="MF_00163"/>
    </source>
</evidence>
<dbReference type="EC" id="3.5.1.88" evidence="3"/>
<dbReference type="PRINTS" id="PR01576">
    <property type="entry name" value="PDEFORMYLASE"/>
</dbReference>
<dbReference type="NCBIfam" id="TIGR00079">
    <property type="entry name" value="pept_deformyl"/>
    <property type="match status" value="1"/>
</dbReference>
<keyword evidence="3 4" id="KW-0378">Hydrolase</keyword>
<dbReference type="PANTHER" id="PTHR10458:SF22">
    <property type="entry name" value="PEPTIDE DEFORMYLASE"/>
    <property type="match status" value="1"/>
</dbReference>
<comment type="function">
    <text evidence="3">Removes the formyl group from the N-terminal Met of newly synthesized proteins. Requires at least a dipeptide for an efficient rate of reaction. N-terminal L-methionine is a prerequisite for activity but the enzyme has broad specificity at other positions.</text>
</comment>
<dbReference type="Proteomes" id="UP001302329">
    <property type="component" value="Unassembled WGS sequence"/>
</dbReference>
<dbReference type="InterPro" id="IPR036821">
    <property type="entry name" value="Peptide_deformylase_sf"/>
</dbReference>
<dbReference type="NCBIfam" id="NF001159">
    <property type="entry name" value="PRK00150.1-3"/>
    <property type="match status" value="1"/>
</dbReference>
<proteinExistence type="inferred from homology"/>
<dbReference type="PANTHER" id="PTHR10458">
    <property type="entry name" value="PEPTIDE DEFORMYLASE"/>
    <property type="match status" value="1"/>
</dbReference>
<reference evidence="4 5" key="1">
    <citation type="submission" date="2023-12" db="EMBL/GenBank/DDBJ databases">
        <title>Baltic Sea Cyanobacteria.</title>
        <authorList>
            <person name="Delbaje E."/>
            <person name="Fewer D.P."/>
            <person name="Shishido T.K."/>
        </authorList>
    </citation>
    <scope>NUCLEOTIDE SEQUENCE [LARGE SCALE GENOMIC DNA]</scope>
    <source>
        <strain evidence="4 5">UHCC 0281</strain>
    </source>
</reference>
<keyword evidence="2 3" id="KW-0648">Protein biosynthesis</keyword>
<keyword evidence="5" id="KW-1185">Reference proteome</keyword>
<comment type="caution">
    <text evidence="4">The sequence shown here is derived from an EMBL/GenBank/DDBJ whole genome shotgun (WGS) entry which is preliminary data.</text>
</comment>
<dbReference type="RefSeq" id="WP_323357896.1">
    <property type="nucleotide sequence ID" value="NZ_JAYGHY010000080.1"/>
</dbReference>
<comment type="catalytic activity">
    <reaction evidence="3">
        <text>N-terminal N-formyl-L-methionyl-[peptide] + H2O = N-terminal L-methionyl-[peptide] + formate</text>
        <dbReference type="Rhea" id="RHEA:24420"/>
        <dbReference type="Rhea" id="RHEA-COMP:10639"/>
        <dbReference type="Rhea" id="RHEA-COMP:10640"/>
        <dbReference type="ChEBI" id="CHEBI:15377"/>
        <dbReference type="ChEBI" id="CHEBI:15740"/>
        <dbReference type="ChEBI" id="CHEBI:49298"/>
        <dbReference type="ChEBI" id="CHEBI:64731"/>
        <dbReference type="EC" id="3.5.1.88"/>
    </reaction>
</comment>
<dbReference type="CDD" id="cd00487">
    <property type="entry name" value="Pep_deformylase"/>
    <property type="match status" value="1"/>
</dbReference>